<dbReference type="CDD" id="cd18186">
    <property type="entry name" value="BTB_POZ_ZBTB_KLHL-like"/>
    <property type="match status" value="1"/>
</dbReference>
<dbReference type="SUPFAM" id="SSF54695">
    <property type="entry name" value="POZ domain"/>
    <property type="match status" value="1"/>
</dbReference>
<keyword evidence="3" id="KW-1185">Reference proteome</keyword>
<dbReference type="OrthoDB" id="3217871at2759"/>
<dbReference type="HOGENOM" id="CLU_033082_3_2_1"/>
<accession>A0A067T0U9</accession>
<sequence>MQEERQPTRSFWFQSGDVVLHAENTQFRVHCKMLSHHSNVFKAMFGMPQFGFESYADDEVFVDGCPVVPLSDKAADVEHMLSVFYDNSKTHWESQMDIDHFSAVLRLGKKYEIELFTKEALRRVRSDYPATLDAWDQRGVYREEVKIVWEEAFVDALIKFINLAHELSVPSILPAAYFLYVHLTPLRSVVEEKRLCSQDRLHCILGRAEVLDFIRHRLKEWHEHEVLTAGEDCSSPAACGALRLETVENEYFYLWKGFDIDYTPLESLGDPLSEFCLGCRNSIQNRYDENRAQLWKKLPTFFGLPEWQELQQLDFDR</sequence>
<reference evidence="3" key="1">
    <citation type="journal article" date="2014" name="Proc. Natl. Acad. Sci. U.S.A.">
        <title>Extensive sampling of basidiomycete genomes demonstrates inadequacy of the white-rot/brown-rot paradigm for wood decay fungi.</title>
        <authorList>
            <person name="Riley R."/>
            <person name="Salamov A.A."/>
            <person name="Brown D.W."/>
            <person name="Nagy L.G."/>
            <person name="Floudas D."/>
            <person name="Held B.W."/>
            <person name="Levasseur A."/>
            <person name="Lombard V."/>
            <person name="Morin E."/>
            <person name="Otillar R."/>
            <person name="Lindquist E.A."/>
            <person name="Sun H."/>
            <person name="LaButti K.M."/>
            <person name="Schmutz J."/>
            <person name="Jabbour D."/>
            <person name="Luo H."/>
            <person name="Baker S.E."/>
            <person name="Pisabarro A.G."/>
            <person name="Walton J.D."/>
            <person name="Blanchette R.A."/>
            <person name="Henrissat B."/>
            <person name="Martin F."/>
            <person name="Cullen D."/>
            <person name="Hibbett D.S."/>
            <person name="Grigoriev I.V."/>
        </authorList>
    </citation>
    <scope>NUCLEOTIDE SEQUENCE [LARGE SCALE GENOMIC DNA]</scope>
    <source>
        <strain evidence="3">CBS 339.88</strain>
    </source>
</reference>
<dbReference type="SMART" id="SM00225">
    <property type="entry name" value="BTB"/>
    <property type="match status" value="1"/>
</dbReference>
<dbReference type="PROSITE" id="PS50097">
    <property type="entry name" value="BTB"/>
    <property type="match status" value="1"/>
</dbReference>
<evidence type="ECO:0000313" key="3">
    <source>
        <dbReference type="Proteomes" id="UP000027222"/>
    </source>
</evidence>
<dbReference type="AlphaFoldDB" id="A0A067T0U9"/>
<dbReference type="InterPro" id="IPR011333">
    <property type="entry name" value="SKP1/BTB/POZ_sf"/>
</dbReference>
<feature type="domain" description="BTB" evidence="1">
    <location>
        <begin position="16"/>
        <end position="87"/>
    </location>
</feature>
<name>A0A067T0U9_GALM3</name>
<evidence type="ECO:0000259" key="1">
    <source>
        <dbReference type="PROSITE" id="PS50097"/>
    </source>
</evidence>
<evidence type="ECO:0000313" key="2">
    <source>
        <dbReference type="EMBL" id="KDR72648.1"/>
    </source>
</evidence>
<protein>
    <recommendedName>
        <fullName evidence="1">BTB domain-containing protein</fullName>
    </recommendedName>
</protein>
<dbReference type="Pfam" id="PF00651">
    <property type="entry name" value="BTB"/>
    <property type="match status" value="1"/>
</dbReference>
<gene>
    <name evidence="2" type="ORF">GALMADRAFT_228921</name>
</gene>
<dbReference type="Proteomes" id="UP000027222">
    <property type="component" value="Unassembled WGS sequence"/>
</dbReference>
<proteinExistence type="predicted"/>
<organism evidence="2 3">
    <name type="scientific">Galerina marginata (strain CBS 339.88)</name>
    <dbReference type="NCBI Taxonomy" id="685588"/>
    <lineage>
        <taxon>Eukaryota</taxon>
        <taxon>Fungi</taxon>
        <taxon>Dikarya</taxon>
        <taxon>Basidiomycota</taxon>
        <taxon>Agaricomycotina</taxon>
        <taxon>Agaricomycetes</taxon>
        <taxon>Agaricomycetidae</taxon>
        <taxon>Agaricales</taxon>
        <taxon>Agaricineae</taxon>
        <taxon>Strophariaceae</taxon>
        <taxon>Galerina</taxon>
    </lineage>
</organism>
<dbReference type="EMBL" id="KL142388">
    <property type="protein sequence ID" value="KDR72648.1"/>
    <property type="molecule type" value="Genomic_DNA"/>
</dbReference>
<dbReference type="InterPro" id="IPR000210">
    <property type="entry name" value="BTB/POZ_dom"/>
</dbReference>
<dbReference type="Gene3D" id="3.30.710.10">
    <property type="entry name" value="Potassium Channel Kv1.1, Chain A"/>
    <property type="match status" value="1"/>
</dbReference>